<dbReference type="OrthoDB" id="570881at2"/>
<feature type="domain" description="Lipopolysaccharide assembly protein A" evidence="7">
    <location>
        <begin position="21"/>
        <end position="83"/>
    </location>
</feature>
<feature type="transmembrane region" description="Helical" evidence="6">
    <location>
        <begin position="35"/>
        <end position="63"/>
    </location>
</feature>
<reference evidence="8 9" key="1">
    <citation type="journal article" date="2018" name="Sci. Rep.">
        <title>A novel species of the marine cyanobacterium Acaryochloris with a unique pigment content and lifestyle.</title>
        <authorList>
            <person name="Partensky F."/>
            <person name="Six C."/>
            <person name="Ratin M."/>
            <person name="Garczarek L."/>
            <person name="Vaulot D."/>
            <person name="Probert I."/>
            <person name="Calteau A."/>
            <person name="Gourvil P."/>
            <person name="Marie D."/>
            <person name="Grebert T."/>
            <person name="Bouchier C."/>
            <person name="Le Panse S."/>
            <person name="Gachenot M."/>
            <person name="Rodriguez F."/>
            <person name="Garrido J.L."/>
        </authorList>
    </citation>
    <scope>NUCLEOTIDE SEQUENCE [LARGE SCALE GENOMIC DNA]</scope>
    <source>
        <strain evidence="8 9">RCC1774</strain>
    </source>
</reference>
<dbReference type="Pfam" id="PF06305">
    <property type="entry name" value="LapA_dom"/>
    <property type="match status" value="1"/>
</dbReference>
<keyword evidence="9" id="KW-1185">Reference proteome</keyword>
<evidence type="ECO:0000256" key="1">
    <source>
        <dbReference type="ARBA" id="ARBA00022475"/>
    </source>
</evidence>
<evidence type="ECO:0000256" key="4">
    <source>
        <dbReference type="ARBA" id="ARBA00023136"/>
    </source>
</evidence>
<dbReference type="RefSeq" id="WP_110987354.1">
    <property type="nucleotide sequence ID" value="NZ_CAWNWM010000012.1"/>
</dbReference>
<keyword evidence="3 6" id="KW-1133">Transmembrane helix</keyword>
<dbReference type="PANTHER" id="PTHR41335">
    <property type="entry name" value="MEMBRANE PROTEIN-RELATED"/>
    <property type="match status" value="1"/>
</dbReference>
<evidence type="ECO:0000259" key="7">
    <source>
        <dbReference type="Pfam" id="PF06305"/>
    </source>
</evidence>
<evidence type="ECO:0000313" key="9">
    <source>
        <dbReference type="Proteomes" id="UP000248857"/>
    </source>
</evidence>
<keyword evidence="4 6" id="KW-0472">Membrane</keyword>
<keyword evidence="5" id="KW-0175">Coiled coil</keyword>
<dbReference type="Proteomes" id="UP000248857">
    <property type="component" value="Unassembled WGS sequence"/>
</dbReference>
<evidence type="ECO:0000256" key="5">
    <source>
        <dbReference type="SAM" id="Coils"/>
    </source>
</evidence>
<organism evidence="8 9">
    <name type="scientific">Acaryochloris thomasi RCC1774</name>
    <dbReference type="NCBI Taxonomy" id="1764569"/>
    <lineage>
        <taxon>Bacteria</taxon>
        <taxon>Bacillati</taxon>
        <taxon>Cyanobacteriota</taxon>
        <taxon>Cyanophyceae</taxon>
        <taxon>Acaryochloridales</taxon>
        <taxon>Acaryochloridaceae</taxon>
        <taxon>Acaryochloris</taxon>
        <taxon>Acaryochloris thomasi</taxon>
    </lineage>
</organism>
<protein>
    <submittedName>
        <fullName evidence="8">Lipopolysaccharide assembly protein A</fullName>
    </submittedName>
</protein>
<sequence length="110" mass="12551">MRTSLILALIIALLAIIFAFQNPVVLVIRFGIWAVQASLAFILLFTLAVGFLVGLLVSMPAILKRGWKSSKRKHTIQELEQELHQQTQLAADQKRRIEFLEQNLPQETER</sequence>
<dbReference type="EMBL" id="PQWO01000012">
    <property type="protein sequence ID" value="PZD72149.1"/>
    <property type="molecule type" value="Genomic_DNA"/>
</dbReference>
<evidence type="ECO:0000313" key="8">
    <source>
        <dbReference type="EMBL" id="PZD72149.1"/>
    </source>
</evidence>
<name>A0A2W1JEJ7_9CYAN</name>
<keyword evidence="2 6" id="KW-0812">Transmembrane</keyword>
<dbReference type="AlphaFoldDB" id="A0A2W1JEJ7"/>
<accession>A0A2W1JEJ7</accession>
<evidence type="ECO:0000256" key="2">
    <source>
        <dbReference type="ARBA" id="ARBA00022692"/>
    </source>
</evidence>
<feature type="coiled-coil region" evidence="5">
    <location>
        <begin position="76"/>
        <end position="110"/>
    </location>
</feature>
<dbReference type="PANTHER" id="PTHR41335:SF1">
    <property type="entry name" value="MEMBRANE PROTEIN"/>
    <property type="match status" value="1"/>
</dbReference>
<proteinExistence type="predicted"/>
<gene>
    <name evidence="8" type="primary">lapA_1</name>
    <name evidence="8" type="ORF">C1752_03951</name>
</gene>
<dbReference type="GO" id="GO:0005886">
    <property type="term" value="C:plasma membrane"/>
    <property type="evidence" value="ECO:0007669"/>
    <property type="project" value="InterPro"/>
</dbReference>
<dbReference type="InterPro" id="IPR010445">
    <property type="entry name" value="LapA_dom"/>
</dbReference>
<evidence type="ECO:0000256" key="3">
    <source>
        <dbReference type="ARBA" id="ARBA00022989"/>
    </source>
</evidence>
<comment type="caution">
    <text evidence="8">The sequence shown here is derived from an EMBL/GenBank/DDBJ whole genome shotgun (WGS) entry which is preliminary data.</text>
</comment>
<keyword evidence="1" id="KW-1003">Cell membrane</keyword>
<evidence type="ECO:0000256" key="6">
    <source>
        <dbReference type="SAM" id="Phobius"/>
    </source>
</evidence>